<evidence type="ECO:0000313" key="10">
    <source>
        <dbReference type="Proteomes" id="UP001209803"/>
    </source>
</evidence>
<dbReference type="InterPro" id="IPR010656">
    <property type="entry name" value="DctM"/>
</dbReference>
<comment type="similarity">
    <text evidence="7">Belongs to the TRAP transporter large permease family.</text>
</comment>
<sequence>MMAKTLIILFFATLVLGMPVVFTMGVASTVAILVDGALNPLLIPQRLFGGINSFPLMAVPFFILASELMTACGLTAALLRFANDLVGHIRGGLGHVNVLVSMLFAGISGSALADAAGPSAIVMRMMRNAGYEPNYAGALSAATATIGPIIPPSILMVIYAISDNRVTVAGLFMAGIVPGLLMGLALAAANHYVSVKKGYRGREKRASGSEVTRSALAAGPAMLMPLIILGGILGGVFTPTEAGAVATAYALLLGLAMRTLNGSKLYTVLVRASVTTSSVLLIVAMASVFGWLLTYLQIPQSLAALISGATTDRLTVLFLLAGFALVCGLFIDTLPALIILTPVLGPIALQFGIDPLQFAMMLVLNLTIGMITPPVGPVLFVIATVGRLKIEGLSRAVLPLLAAEILVLLLVILVPDISTALPRFFGFSN</sequence>
<accession>A0ABY8F811</accession>
<evidence type="ECO:0000313" key="9">
    <source>
        <dbReference type="EMBL" id="WFE89420.1"/>
    </source>
</evidence>
<name>A0ABY8F811_9HYPH</name>
<keyword evidence="5 7" id="KW-1133">Transmembrane helix</keyword>
<protein>
    <recommendedName>
        <fullName evidence="7">TRAP transporter large permease protein</fullName>
    </recommendedName>
</protein>
<comment type="subcellular location">
    <subcellularLocation>
        <location evidence="1 7">Cell inner membrane</location>
        <topology evidence="1 7">Multi-pass membrane protein</topology>
    </subcellularLocation>
</comment>
<keyword evidence="6 7" id="KW-0472">Membrane</keyword>
<keyword evidence="7" id="KW-0813">Transport</keyword>
<feature type="transmembrane region" description="Helical" evidence="7">
    <location>
        <begin position="214"/>
        <end position="236"/>
    </location>
</feature>
<feature type="transmembrane region" description="Helical" evidence="7">
    <location>
        <begin position="6"/>
        <end position="34"/>
    </location>
</feature>
<evidence type="ECO:0000256" key="4">
    <source>
        <dbReference type="ARBA" id="ARBA00022692"/>
    </source>
</evidence>
<keyword evidence="4 7" id="KW-0812">Transmembrane</keyword>
<keyword evidence="3 7" id="KW-0997">Cell inner membrane</keyword>
<dbReference type="Pfam" id="PF06808">
    <property type="entry name" value="DctM"/>
    <property type="match status" value="1"/>
</dbReference>
<dbReference type="PANTHER" id="PTHR33362:SF2">
    <property type="entry name" value="TRAP TRANSPORTER LARGE PERMEASE PROTEIN"/>
    <property type="match status" value="1"/>
</dbReference>
<dbReference type="PIRSF" id="PIRSF006066">
    <property type="entry name" value="HI0050"/>
    <property type="match status" value="1"/>
</dbReference>
<comment type="function">
    <text evidence="7">Part of the tripartite ATP-independent periplasmic (TRAP) transport system.</text>
</comment>
<feature type="transmembrane region" description="Helical" evidence="7">
    <location>
        <begin position="359"/>
        <end position="385"/>
    </location>
</feature>
<keyword evidence="10" id="KW-1185">Reference proteome</keyword>
<reference evidence="9 10" key="1">
    <citation type="submission" date="2023-03" db="EMBL/GenBank/DDBJ databases">
        <title>Roseibium porphyridii sp. nov. and Roseibium rhodosorbium sp. nov. isolated from marine algae, Porphyridium cruentum and Rhodosorus marinus, respectively.</title>
        <authorList>
            <person name="Lee M.W."/>
            <person name="Choi B.J."/>
            <person name="Lee J.K."/>
            <person name="Choi D.G."/>
            <person name="Baek J.H."/>
            <person name="Bayburt H."/>
            <person name="Kim J.M."/>
            <person name="Han D.M."/>
            <person name="Kim K.H."/>
            <person name="Jeon C.O."/>
        </authorList>
    </citation>
    <scope>NUCLEOTIDE SEQUENCE [LARGE SCALE GENOMIC DNA]</scope>
    <source>
        <strain evidence="9 10">KMA01</strain>
    </source>
</reference>
<evidence type="ECO:0000256" key="7">
    <source>
        <dbReference type="RuleBase" id="RU369079"/>
    </source>
</evidence>
<evidence type="ECO:0000256" key="1">
    <source>
        <dbReference type="ARBA" id="ARBA00004429"/>
    </source>
</evidence>
<evidence type="ECO:0000256" key="2">
    <source>
        <dbReference type="ARBA" id="ARBA00022475"/>
    </source>
</evidence>
<feature type="transmembrane region" description="Helical" evidence="7">
    <location>
        <begin position="397"/>
        <end position="415"/>
    </location>
</feature>
<comment type="subunit">
    <text evidence="7">The complex comprises the extracytoplasmic solute receptor protein and the two transmembrane proteins.</text>
</comment>
<feature type="transmembrane region" description="Helical" evidence="7">
    <location>
        <begin position="242"/>
        <end position="260"/>
    </location>
</feature>
<feature type="transmembrane region" description="Helical" evidence="7">
    <location>
        <begin position="54"/>
        <end position="79"/>
    </location>
</feature>
<feature type="transmembrane region" description="Helical" evidence="7">
    <location>
        <begin position="168"/>
        <end position="193"/>
    </location>
</feature>
<dbReference type="NCBIfam" id="TIGR00786">
    <property type="entry name" value="dctM"/>
    <property type="match status" value="1"/>
</dbReference>
<dbReference type="RefSeq" id="WP_265680397.1">
    <property type="nucleotide sequence ID" value="NZ_CP120863.1"/>
</dbReference>
<evidence type="ECO:0000256" key="3">
    <source>
        <dbReference type="ARBA" id="ARBA00022519"/>
    </source>
</evidence>
<keyword evidence="2" id="KW-1003">Cell membrane</keyword>
<evidence type="ECO:0000256" key="5">
    <source>
        <dbReference type="ARBA" id="ARBA00022989"/>
    </source>
</evidence>
<feature type="transmembrane region" description="Helical" evidence="7">
    <location>
        <begin position="99"/>
        <end position="123"/>
    </location>
</feature>
<feature type="transmembrane region" description="Helical" evidence="7">
    <location>
        <begin position="135"/>
        <end position="162"/>
    </location>
</feature>
<dbReference type="Proteomes" id="UP001209803">
    <property type="component" value="Chromosome"/>
</dbReference>
<dbReference type="InterPro" id="IPR004681">
    <property type="entry name" value="TRAP_DctM"/>
</dbReference>
<organism evidence="9 10">
    <name type="scientific">Roseibium porphyridii</name>
    <dbReference type="NCBI Taxonomy" id="2866279"/>
    <lineage>
        <taxon>Bacteria</taxon>
        <taxon>Pseudomonadati</taxon>
        <taxon>Pseudomonadota</taxon>
        <taxon>Alphaproteobacteria</taxon>
        <taxon>Hyphomicrobiales</taxon>
        <taxon>Stappiaceae</taxon>
        <taxon>Roseibium</taxon>
    </lineage>
</organism>
<evidence type="ECO:0000256" key="6">
    <source>
        <dbReference type="ARBA" id="ARBA00023136"/>
    </source>
</evidence>
<proteinExistence type="inferred from homology"/>
<dbReference type="PANTHER" id="PTHR33362">
    <property type="entry name" value="SIALIC ACID TRAP TRANSPORTER PERMEASE PROTEIN SIAT-RELATED"/>
    <property type="match status" value="1"/>
</dbReference>
<feature type="transmembrane region" description="Helical" evidence="7">
    <location>
        <begin position="314"/>
        <end position="331"/>
    </location>
</feature>
<dbReference type="EMBL" id="CP120863">
    <property type="protein sequence ID" value="WFE89420.1"/>
    <property type="molecule type" value="Genomic_DNA"/>
</dbReference>
<gene>
    <name evidence="9" type="ORF">K1718_25240</name>
</gene>
<feature type="transmembrane region" description="Helical" evidence="7">
    <location>
        <begin position="272"/>
        <end position="294"/>
    </location>
</feature>
<evidence type="ECO:0000259" key="8">
    <source>
        <dbReference type="Pfam" id="PF06808"/>
    </source>
</evidence>
<feature type="domain" description="TRAP C4-dicarboxylate transport system permease DctM subunit" evidence="8">
    <location>
        <begin position="7"/>
        <end position="416"/>
    </location>
</feature>